<dbReference type="AlphaFoldDB" id="A0ABD0TEC9"/>
<evidence type="ECO:0000256" key="4">
    <source>
        <dbReference type="ARBA" id="ARBA00022676"/>
    </source>
</evidence>
<evidence type="ECO:0000256" key="6">
    <source>
        <dbReference type="ARBA" id="ARBA00022692"/>
    </source>
</evidence>
<dbReference type="GO" id="GO:0008417">
    <property type="term" value="F:fucosyltransferase activity"/>
    <property type="evidence" value="ECO:0007669"/>
    <property type="project" value="UniProtKB-ARBA"/>
</dbReference>
<evidence type="ECO:0000313" key="16">
    <source>
        <dbReference type="Proteomes" id="UP001549921"/>
    </source>
</evidence>
<feature type="domain" description="Fucosyltransferase C-terminal" evidence="13">
    <location>
        <begin position="202"/>
        <end position="388"/>
    </location>
</feature>
<keyword evidence="10" id="KW-0472">Membrane</keyword>
<evidence type="ECO:0000259" key="13">
    <source>
        <dbReference type="Pfam" id="PF00852"/>
    </source>
</evidence>
<evidence type="ECO:0000256" key="5">
    <source>
        <dbReference type="ARBA" id="ARBA00022679"/>
    </source>
</evidence>
<keyword evidence="8" id="KW-1133">Transmembrane helix</keyword>
<dbReference type="InterPro" id="IPR001503">
    <property type="entry name" value="Glyco_trans_10"/>
</dbReference>
<evidence type="ECO:0000256" key="7">
    <source>
        <dbReference type="ARBA" id="ARBA00022968"/>
    </source>
</evidence>
<dbReference type="SUPFAM" id="SSF53756">
    <property type="entry name" value="UDP-Glycosyltransferase/glycogen phosphorylase"/>
    <property type="match status" value="1"/>
</dbReference>
<keyword evidence="9 12" id="KW-0333">Golgi apparatus</keyword>
<dbReference type="PANTHER" id="PTHR48438:SF1">
    <property type="entry name" value="ALPHA-(1,3)-FUCOSYLTRANSFERASE C-RELATED"/>
    <property type="match status" value="1"/>
</dbReference>
<dbReference type="EMBL" id="JBEDNZ010000006">
    <property type="protein sequence ID" value="KAL0841425.1"/>
    <property type="molecule type" value="Genomic_DNA"/>
</dbReference>
<evidence type="ECO:0000256" key="12">
    <source>
        <dbReference type="RuleBase" id="RU003832"/>
    </source>
</evidence>
<keyword evidence="5 12" id="KW-0808">Transferase</keyword>
<dbReference type="EC" id="2.4.1.-" evidence="12"/>
<dbReference type="Pfam" id="PF17039">
    <property type="entry name" value="Glyco_tran_10_N"/>
    <property type="match status" value="1"/>
</dbReference>
<sequence length="401" mass="47303">MIRKFYSNTKLKLFAFCALSAIVIFIYASYTDYYITQFNNFYEYENETLKYILQWTSPKTMPFVYMDVGRAGFKSRNCTYTNCVVTPNRSLLGDLRKFDVIMFHGPELHRAPRSKDWPKNRAPHQKYVFASVESSHYYPVCSPNLDNFFNWTWTFRLDSDARWGYMLIKDSKNAVIGPNKIMHWMKLEDMDPVSEEFKVQLRSKFKAAVWFVSNCKDKSGRKAYADKLQIQLQAKYNLTLDVFGKCGTMKCGGWNSEESCDKLIKENYYFYLAFENSLSEDYVTEKLLRALKFDSVPIVLGFANYTRFMPDGIYLDANVLSPEQLAAKINSLILNPEDYANFFRWKNHYSYHSREETPEDNDYCNFCALLNDEEKMKKQTVIHNFHEWWDNPVHCKKKAGK</sequence>
<comment type="pathway">
    <text evidence="2">Protein modification; protein glycosylation.</text>
</comment>
<comment type="caution">
    <text evidence="15">The sequence shown here is derived from an EMBL/GenBank/DDBJ whole genome shotgun (WGS) entry which is preliminary data.</text>
</comment>
<keyword evidence="7" id="KW-0735">Signal-anchor</keyword>
<reference evidence="15 16" key="1">
    <citation type="submission" date="2024-06" db="EMBL/GenBank/DDBJ databases">
        <title>A chromosome-level genome assembly of beet webworm, Loxostege sticticalis.</title>
        <authorList>
            <person name="Zhang Y."/>
        </authorList>
    </citation>
    <scope>NUCLEOTIDE SEQUENCE [LARGE SCALE GENOMIC DNA]</scope>
    <source>
        <strain evidence="15">AQ028</strain>
        <tissue evidence="15">Male pupae</tissue>
    </source>
</reference>
<gene>
    <name evidence="15" type="ORF">ABMA28_015109</name>
</gene>
<organism evidence="15 16">
    <name type="scientific">Loxostege sticticalis</name>
    <name type="common">Beet webworm moth</name>
    <dbReference type="NCBI Taxonomy" id="481309"/>
    <lineage>
        <taxon>Eukaryota</taxon>
        <taxon>Metazoa</taxon>
        <taxon>Ecdysozoa</taxon>
        <taxon>Arthropoda</taxon>
        <taxon>Hexapoda</taxon>
        <taxon>Insecta</taxon>
        <taxon>Pterygota</taxon>
        <taxon>Neoptera</taxon>
        <taxon>Endopterygota</taxon>
        <taxon>Lepidoptera</taxon>
        <taxon>Glossata</taxon>
        <taxon>Ditrysia</taxon>
        <taxon>Pyraloidea</taxon>
        <taxon>Crambidae</taxon>
        <taxon>Pyraustinae</taxon>
        <taxon>Loxostege</taxon>
    </lineage>
</organism>
<dbReference type="Proteomes" id="UP001549921">
    <property type="component" value="Unassembled WGS sequence"/>
</dbReference>
<feature type="domain" description="Fucosyltransferase N-terminal" evidence="14">
    <location>
        <begin position="50"/>
        <end position="165"/>
    </location>
</feature>
<dbReference type="InterPro" id="IPR055270">
    <property type="entry name" value="Glyco_tran_10_C"/>
</dbReference>
<name>A0ABD0TEC9_LOXSC</name>
<evidence type="ECO:0000256" key="8">
    <source>
        <dbReference type="ARBA" id="ARBA00022989"/>
    </source>
</evidence>
<dbReference type="GO" id="GO:0032580">
    <property type="term" value="C:Golgi cisterna membrane"/>
    <property type="evidence" value="ECO:0007669"/>
    <property type="project" value="UniProtKB-SubCell"/>
</dbReference>
<evidence type="ECO:0000259" key="14">
    <source>
        <dbReference type="Pfam" id="PF17039"/>
    </source>
</evidence>
<evidence type="ECO:0000313" key="15">
    <source>
        <dbReference type="EMBL" id="KAL0841425.1"/>
    </source>
</evidence>
<evidence type="ECO:0000256" key="10">
    <source>
        <dbReference type="ARBA" id="ARBA00023136"/>
    </source>
</evidence>
<dbReference type="InterPro" id="IPR031481">
    <property type="entry name" value="Glyco_tran_10_N"/>
</dbReference>
<protein>
    <recommendedName>
        <fullName evidence="12">Fucosyltransferase</fullName>
        <ecNumber evidence="12">2.4.1.-</ecNumber>
    </recommendedName>
</protein>
<evidence type="ECO:0000256" key="11">
    <source>
        <dbReference type="ARBA" id="ARBA00023180"/>
    </source>
</evidence>
<proteinExistence type="inferred from homology"/>
<evidence type="ECO:0000256" key="9">
    <source>
        <dbReference type="ARBA" id="ARBA00023034"/>
    </source>
</evidence>
<comment type="similarity">
    <text evidence="3 12">Belongs to the glycosyltransferase 10 family.</text>
</comment>
<dbReference type="InterPro" id="IPR038577">
    <property type="entry name" value="GT10-like_C_sf"/>
</dbReference>
<keyword evidence="11" id="KW-0325">Glycoprotein</keyword>
<dbReference type="Pfam" id="PF00852">
    <property type="entry name" value="Glyco_transf_10"/>
    <property type="match status" value="1"/>
</dbReference>
<dbReference type="PANTHER" id="PTHR48438">
    <property type="entry name" value="ALPHA-(1,3)-FUCOSYLTRANSFERASE C-RELATED"/>
    <property type="match status" value="1"/>
</dbReference>
<accession>A0ABD0TEC9</accession>
<keyword evidence="6 12" id="KW-0812">Transmembrane</keyword>
<dbReference type="Gene3D" id="3.40.50.11660">
    <property type="entry name" value="Glycosyl transferase family 10, C-terminal domain"/>
    <property type="match status" value="1"/>
</dbReference>
<keyword evidence="4 12" id="KW-0328">Glycosyltransferase</keyword>
<evidence type="ECO:0000256" key="1">
    <source>
        <dbReference type="ARBA" id="ARBA00004447"/>
    </source>
</evidence>
<evidence type="ECO:0000256" key="3">
    <source>
        <dbReference type="ARBA" id="ARBA00008919"/>
    </source>
</evidence>
<comment type="subcellular location">
    <subcellularLocation>
        <location evidence="1 12">Golgi apparatus</location>
        <location evidence="1 12">Golgi stack membrane</location>
        <topology evidence="1 12">Single-pass type II membrane protein</topology>
    </subcellularLocation>
</comment>
<evidence type="ECO:0000256" key="2">
    <source>
        <dbReference type="ARBA" id="ARBA00004922"/>
    </source>
</evidence>